<dbReference type="SUPFAM" id="SSF56059">
    <property type="entry name" value="Glutathione synthetase ATP-binding domain-like"/>
    <property type="match status" value="1"/>
</dbReference>
<keyword evidence="2" id="KW-0547">Nucleotide-binding</keyword>
<dbReference type="GO" id="GO:0036064">
    <property type="term" value="C:ciliary basal body"/>
    <property type="evidence" value="ECO:0007669"/>
    <property type="project" value="TreeGrafter"/>
</dbReference>
<evidence type="ECO:0000256" key="3">
    <source>
        <dbReference type="ARBA" id="ARBA00022840"/>
    </source>
</evidence>
<evidence type="ECO:0000256" key="1">
    <source>
        <dbReference type="ARBA" id="ARBA00022598"/>
    </source>
</evidence>
<keyword evidence="3" id="KW-0067">ATP-binding</keyword>
<dbReference type="EMBL" id="MN740570">
    <property type="protein sequence ID" value="QHU34408.1"/>
    <property type="molecule type" value="Genomic_DNA"/>
</dbReference>
<dbReference type="PROSITE" id="PS51221">
    <property type="entry name" value="TTL"/>
    <property type="match status" value="1"/>
</dbReference>
<evidence type="ECO:0000313" key="4">
    <source>
        <dbReference type="EMBL" id="QHU34408.1"/>
    </source>
</evidence>
<proteinExistence type="predicted"/>
<dbReference type="GO" id="GO:0070740">
    <property type="term" value="F:tubulin-glutamic acid ligase activity"/>
    <property type="evidence" value="ECO:0007669"/>
    <property type="project" value="TreeGrafter"/>
</dbReference>
<sequence length="301" mass="35002">MTRLFYFILILILVVIVYQYLKIYTSFTEGVENLGGPLKGDNPQGKGENSPFLRTKIWENVLAKYGPLQTEAIFPKTYILPKDTALFLKEEKSYTQYIAKTLFSGGRVGVFLYEPSMKQNLSEYAVIQEYIKNPLLINGFKFDVRLYMVVDCKKGVFLYKPGYNVYTEEKFDYTSKKRSQKINQAYSGDEHYDIHKLPRTTDELFAYNVPYDQIIYDIGMKLRKIILATPESICPMPNTIYGIDIEILDDFNSKIIEINSKPTTKFKDTPWKNNLTQKLRDEMGDYDSNLWIQIASPESLF</sequence>
<protein>
    <recommendedName>
        <fullName evidence="5">Tubulin-tyrosine ligase family protein</fullName>
    </recommendedName>
</protein>
<reference evidence="4" key="1">
    <citation type="journal article" date="2020" name="Nature">
        <title>Giant virus diversity and host interactions through global metagenomics.</title>
        <authorList>
            <person name="Schulz F."/>
            <person name="Roux S."/>
            <person name="Paez-Espino D."/>
            <person name="Jungbluth S."/>
            <person name="Walsh D.A."/>
            <person name="Denef V.J."/>
            <person name="McMahon K.D."/>
            <person name="Konstantinidis K.T."/>
            <person name="Eloe-Fadrosh E.A."/>
            <person name="Kyrpides N.C."/>
            <person name="Woyke T."/>
        </authorList>
    </citation>
    <scope>NUCLEOTIDE SEQUENCE</scope>
    <source>
        <strain evidence="4">GVMAG-S-1016713-123</strain>
    </source>
</reference>
<name>A0A6C0LWM2_9ZZZZ</name>
<organism evidence="4">
    <name type="scientific">viral metagenome</name>
    <dbReference type="NCBI Taxonomy" id="1070528"/>
    <lineage>
        <taxon>unclassified sequences</taxon>
        <taxon>metagenomes</taxon>
        <taxon>organismal metagenomes</taxon>
    </lineage>
</organism>
<dbReference type="AlphaFoldDB" id="A0A6C0LWM2"/>
<dbReference type="InterPro" id="IPR004344">
    <property type="entry name" value="TTL/TTLL_fam"/>
</dbReference>
<dbReference type="Gene3D" id="3.30.470.20">
    <property type="entry name" value="ATP-grasp fold, B domain"/>
    <property type="match status" value="1"/>
</dbReference>
<dbReference type="GO" id="GO:0005524">
    <property type="term" value="F:ATP binding"/>
    <property type="evidence" value="ECO:0007669"/>
    <property type="project" value="UniProtKB-KW"/>
</dbReference>
<dbReference type="Pfam" id="PF03133">
    <property type="entry name" value="TTL"/>
    <property type="match status" value="1"/>
</dbReference>
<evidence type="ECO:0000256" key="2">
    <source>
        <dbReference type="ARBA" id="ARBA00022741"/>
    </source>
</evidence>
<dbReference type="GO" id="GO:0000226">
    <property type="term" value="P:microtubule cytoskeleton organization"/>
    <property type="evidence" value="ECO:0007669"/>
    <property type="project" value="TreeGrafter"/>
</dbReference>
<dbReference type="PANTHER" id="PTHR12241">
    <property type="entry name" value="TUBULIN POLYGLUTAMYLASE"/>
    <property type="match status" value="1"/>
</dbReference>
<accession>A0A6C0LWM2</accession>
<keyword evidence="1" id="KW-0436">Ligase</keyword>
<evidence type="ECO:0008006" key="5">
    <source>
        <dbReference type="Google" id="ProtNLM"/>
    </source>
</evidence>
<dbReference type="GO" id="GO:0015631">
    <property type="term" value="F:tubulin binding"/>
    <property type="evidence" value="ECO:0007669"/>
    <property type="project" value="TreeGrafter"/>
</dbReference>